<evidence type="ECO:0000313" key="2">
    <source>
        <dbReference type="EMBL" id="HIR66634.1"/>
    </source>
</evidence>
<accession>A0A9D1J8F3</accession>
<keyword evidence="1" id="KW-0812">Transmembrane</keyword>
<evidence type="ECO:0000313" key="3">
    <source>
        <dbReference type="Proteomes" id="UP000823913"/>
    </source>
</evidence>
<name>A0A9D1J8F3_9FIRM</name>
<feature type="transmembrane region" description="Helical" evidence="1">
    <location>
        <begin position="16"/>
        <end position="38"/>
    </location>
</feature>
<sequence length="161" mass="18748">MIDEIIAYKSKTRINLIFVLTVLSVGMVIAWVVMLVIFCFDKQLEEELGVPPLWASILFFSLGAFILGGELFYIIGYLRLPNILIYRSGDQINFCGKFYKIRDIDRIDFQEVYYATIPLHAMKIILKDGTVLKNGYIADTYIVNQKLQRLLFIYKEMRNND</sequence>
<dbReference type="EMBL" id="DVHK01000025">
    <property type="protein sequence ID" value="HIR66634.1"/>
    <property type="molecule type" value="Genomic_DNA"/>
</dbReference>
<dbReference type="AlphaFoldDB" id="A0A9D1J8F3"/>
<gene>
    <name evidence="2" type="ORF">IAB94_01145</name>
</gene>
<protein>
    <submittedName>
        <fullName evidence="2">Uncharacterized protein</fullName>
    </submittedName>
</protein>
<dbReference type="Proteomes" id="UP000823913">
    <property type="component" value="Unassembled WGS sequence"/>
</dbReference>
<keyword evidence="1" id="KW-0472">Membrane</keyword>
<proteinExistence type="predicted"/>
<reference evidence="2" key="2">
    <citation type="journal article" date="2021" name="PeerJ">
        <title>Extensive microbial diversity within the chicken gut microbiome revealed by metagenomics and culture.</title>
        <authorList>
            <person name="Gilroy R."/>
            <person name="Ravi A."/>
            <person name="Getino M."/>
            <person name="Pursley I."/>
            <person name="Horton D.L."/>
            <person name="Alikhan N.F."/>
            <person name="Baker D."/>
            <person name="Gharbi K."/>
            <person name="Hall N."/>
            <person name="Watson M."/>
            <person name="Adriaenssens E.M."/>
            <person name="Foster-Nyarko E."/>
            <person name="Jarju S."/>
            <person name="Secka A."/>
            <person name="Antonio M."/>
            <person name="Oren A."/>
            <person name="Chaudhuri R.R."/>
            <person name="La Ragione R."/>
            <person name="Hildebrand F."/>
            <person name="Pallen M.J."/>
        </authorList>
    </citation>
    <scope>NUCLEOTIDE SEQUENCE</scope>
    <source>
        <strain evidence="2">ChiW16-3235</strain>
    </source>
</reference>
<keyword evidence="1" id="KW-1133">Transmembrane helix</keyword>
<evidence type="ECO:0000256" key="1">
    <source>
        <dbReference type="SAM" id="Phobius"/>
    </source>
</evidence>
<feature type="transmembrane region" description="Helical" evidence="1">
    <location>
        <begin position="53"/>
        <end position="78"/>
    </location>
</feature>
<reference evidence="2" key="1">
    <citation type="submission" date="2020-10" db="EMBL/GenBank/DDBJ databases">
        <authorList>
            <person name="Gilroy R."/>
        </authorList>
    </citation>
    <scope>NUCLEOTIDE SEQUENCE</scope>
    <source>
        <strain evidence="2">ChiW16-3235</strain>
    </source>
</reference>
<organism evidence="2 3">
    <name type="scientific">Candidatus Coproplasma avicola</name>
    <dbReference type="NCBI Taxonomy" id="2840744"/>
    <lineage>
        <taxon>Bacteria</taxon>
        <taxon>Bacillati</taxon>
        <taxon>Bacillota</taxon>
        <taxon>Clostridia</taxon>
        <taxon>Eubacteriales</taxon>
        <taxon>Candidatus Coproplasma</taxon>
    </lineage>
</organism>
<comment type="caution">
    <text evidence="2">The sequence shown here is derived from an EMBL/GenBank/DDBJ whole genome shotgun (WGS) entry which is preliminary data.</text>
</comment>